<evidence type="ECO:0000313" key="2">
    <source>
        <dbReference type="Proteomes" id="UP000038045"/>
    </source>
</evidence>
<evidence type="ECO:0000256" key="1">
    <source>
        <dbReference type="SAM" id="MobiDB-lite"/>
    </source>
</evidence>
<dbReference type="Proteomes" id="UP000038045">
    <property type="component" value="Unplaced"/>
</dbReference>
<proteinExistence type="predicted"/>
<reference evidence="3" key="1">
    <citation type="submission" date="2017-02" db="UniProtKB">
        <authorList>
            <consortium name="WormBaseParasite"/>
        </authorList>
    </citation>
    <scope>IDENTIFICATION</scope>
</reference>
<evidence type="ECO:0000313" key="3">
    <source>
        <dbReference type="WBParaSite" id="PTRK_0001430200.1"/>
    </source>
</evidence>
<dbReference type="WBParaSite" id="PTRK_0001430200.1">
    <property type="protein sequence ID" value="PTRK_0001430200.1"/>
    <property type="gene ID" value="PTRK_0001430200"/>
</dbReference>
<accession>A0A0N4ZZJ0</accession>
<sequence length="72" mass="7376">MAGVRALLRPLRLRRGPGISRGRAAGGAGPDRRRRVRRGGAARGAGDAPGPRAPQGPDAGFRPSGRAQGDAR</sequence>
<keyword evidence="2" id="KW-1185">Reference proteome</keyword>
<name>A0A0N4ZZJ0_PARTI</name>
<feature type="compositionally biased region" description="Low complexity" evidence="1">
    <location>
        <begin position="44"/>
        <end position="60"/>
    </location>
</feature>
<feature type="compositionally biased region" description="Low complexity" evidence="1">
    <location>
        <begin position="1"/>
        <end position="23"/>
    </location>
</feature>
<feature type="region of interest" description="Disordered" evidence="1">
    <location>
        <begin position="1"/>
        <end position="72"/>
    </location>
</feature>
<organism evidence="2 3">
    <name type="scientific">Parastrongyloides trichosuri</name>
    <name type="common">Possum-specific nematode worm</name>
    <dbReference type="NCBI Taxonomy" id="131310"/>
    <lineage>
        <taxon>Eukaryota</taxon>
        <taxon>Metazoa</taxon>
        <taxon>Ecdysozoa</taxon>
        <taxon>Nematoda</taxon>
        <taxon>Chromadorea</taxon>
        <taxon>Rhabditida</taxon>
        <taxon>Tylenchina</taxon>
        <taxon>Panagrolaimomorpha</taxon>
        <taxon>Strongyloidoidea</taxon>
        <taxon>Strongyloididae</taxon>
        <taxon>Parastrongyloides</taxon>
    </lineage>
</organism>
<dbReference type="AlphaFoldDB" id="A0A0N4ZZJ0"/>
<protein>
    <submittedName>
        <fullName evidence="3">Uncharacterized protein</fullName>
    </submittedName>
</protein>